<evidence type="ECO:0000313" key="2">
    <source>
        <dbReference type="EMBL" id="ABQ25731.1"/>
    </source>
</evidence>
<dbReference type="InterPro" id="IPR050228">
    <property type="entry name" value="Carboxylesterase_BioH"/>
</dbReference>
<proteinExistence type="predicted"/>
<dbReference type="InterPro" id="IPR022742">
    <property type="entry name" value="Hydrolase_4"/>
</dbReference>
<dbReference type="STRING" id="351605.Gura_1533"/>
<dbReference type="SUPFAM" id="SSF53474">
    <property type="entry name" value="alpha/beta-Hydrolases"/>
    <property type="match status" value="1"/>
</dbReference>
<dbReference type="ESTHER" id="9delt-q2dt90">
    <property type="family name" value="AlphaBeta_hydrolase"/>
</dbReference>
<dbReference type="Pfam" id="PF12146">
    <property type="entry name" value="Hydrolase_4"/>
    <property type="match status" value="1"/>
</dbReference>
<dbReference type="EMBL" id="CP000698">
    <property type="protein sequence ID" value="ABQ25731.1"/>
    <property type="molecule type" value="Genomic_DNA"/>
</dbReference>
<keyword evidence="3" id="KW-1185">Reference proteome</keyword>
<protein>
    <submittedName>
        <fullName evidence="2">Alpha/beta hydrolase fold protein</fullName>
    </submittedName>
</protein>
<dbReference type="KEGG" id="gur:Gura_1533"/>
<accession>A5GE76</accession>
<dbReference type="AlphaFoldDB" id="A5GE76"/>
<sequence>MRKIFATWFFMMFLAVFVINYDAKAAHFDEKSYEFKQIQEFSHYIPADAGVTLHVKEKVARRLIGQQVSKAIILLHGGGTDHMIYDVPVKGYSLMNFLAEHGYDVYAVDNLGFGASTRPTDGRTISTETSAKQLIAVIRHLQAEKGIGKVDLLGDGTGAWQSVKASMEAPELVGNVILLSGFYFKIGDVAAQILPEQMFLDAPNGYMNFVPQLYPLFISSEPEVMEWVQNYYNETRSFSVGFFLESYRLPVIEDLEKFDKRVLIMNGPGDIASSKADVLELVTKIGSKDISFVYANKVGHIPFIEWNYRYIQQAVIKFLDGQ</sequence>
<dbReference type="HOGENOM" id="CLU_862667_0_0_7"/>
<evidence type="ECO:0000313" key="3">
    <source>
        <dbReference type="Proteomes" id="UP000006695"/>
    </source>
</evidence>
<evidence type="ECO:0000259" key="1">
    <source>
        <dbReference type="Pfam" id="PF12146"/>
    </source>
</evidence>
<name>A5GE76_GEOUR</name>
<dbReference type="OrthoDB" id="5342129at2"/>
<dbReference type="Gene3D" id="3.40.50.1820">
    <property type="entry name" value="alpha/beta hydrolase"/>
    <property type="match status" value="1"/>
</dbReference>
<dbReference type="PANTHER" id="PTHR43194">
    <property type="entry name" value="HYDROLASE ALPHA/BETA FOLD FAMILY"/>
    <property type="match status" value="1"/>
</dbReference>
<keyword evidence="2" id="KW-0378">Hydrolase</keyword>
<feature type="domain" description="Serine aminopeptidase S33" evidence="1">
    <location>
        <begin position="67"/>
        <end position="305"/>
    </location>
</feature>
<dbReference type="InterPro" id="IPR029058">
    <property type="entry name" value="AB_hydrolase_fold"/>
</dbReference>
<organism evidence="2 3">
    <name type="scientific">Geotalea uraniireducens (strain Rf4)</name>
    <name type="common">Geobacter uraniireducens</name>
    <dbReference type="NCBI Taxonomy" id="351605"/>
    <lineage>
        <taxon>Bacteria</taxon>
        <taxon>Pseudomonadati</taxon>
        <taxon>Thermodesulfobacteriota</taxon>
        <taxon>Desulfuromonadia</taxon>
        <taxon>Geobacterales</taxon>
        <taxon>Geobacteraceae</taxon>
        <taxon>Geotalea</taxon>
    </lineage>
</organism>
<dbReference type="PANTHER" id="PTHR43194:SF2">
    <property type="entry name" value="PEROXISOMAL MEMBRANE PROTEIN LPX1"/>
    <property type="match status" value="1"/>
</dbReference>
<dbReference type="RefSeq" id="WP_011938444.1">
    <property type="nucleotide sequence ID" value="NC_009483.1"/>
</dbReference>
<dbReference type="GO" id="GO:0016787">
    <property type="term" value="F:hydrolase activity"/>
    <property type="evidence" value="ECO:0007669"/>
    <property type="project" value="UniProtKB-KW"/>
</dbReference>
<gene>
    <name evidence="2" type="ordered locus">Gura_1533</name>
</gene>
<dbReference type="Proteomes" id="UP000006695">
    <property type="component" value="Chromosome"/>
</dbReference>
<reference evidence="2 3" key="1">
    <citation type="submission" date="2007-05" db="EMBL/GenBank/DDBJ databases">
        <title>Complete sequence of Geobacter uraniireducens Rf4.</title>
        <authorList>
            <consortium name="US DOE Joint Genome Institute"/>
            <person name="Copeland A."/>
            <person name="Lucas S."/>
            <person name="Lapidus A."/>
            <person name="Barry K."/>
            <person name="Detter J.C."/>
            <person name="Glavina del Rio T."/>
            <person name="Hammon N."/>
            <person name="Israni S."/>
            <person name="Dalin E."/>
            <person name="Tice H."/>
            <person name="Pitluck S."/>
            <person name="Chertkov O."/>
            <person name="Brettin T."/>
            <person name="Bruce D."/>
            <person name="Han C."/>
            <person name="Schmutz J."/>
            <person name="Larimer F."/>
            <person name="Land M."/>
            <person name="Hauser L."/>
            <person name="Kyrpides N."/>
            <person name="Mikhailova N."/>
            <person name="Shelobolina E."/>
            <person name="Aklujkar M."/>
            <person name="Lovley D."/>
            <person name="Richardson P."/>
        </authorList>
    </citation>
    <scope>NUCLEOTIDE SEQUENCE [LARGE SCALE GENOMIC DNA]</scope>
    <source>
        <strain evidence="2 3">Rf4</strain>
    </source>
</reference>